<dbReference type="EMBL" id="JAKILB010000008">
    <property type="protein sequence ID" value="MCL1139607.1"/>
    <property type="molecule type" value="Genomic_DNA"/>
</dbReference>
<feature type="region of interest" description="Disordered" evidence="1">
    <location>
        <begin position="234"/>
        <end position="258"/>
    </location>
</feature>
<reference evidence="2" key="1">
    <citation type="submission" date="2022-01" db="EMBL/GenBank/DDBJ databases">
        <title>Whole genome-based taxonomy of the Shewanellaceae.</title>
        <authorList>
            <person name="Martin-Rodriguez A.J."/>
        </authorList>
    </citation>
    <scope>NUCLEOTIDE SEQUENCE</scope>
    <source>
        <strain evidence="2">KCTC 23973</strain>
    </source>
</reference>
<comment type="caution">
    <text evidence="2">The sequence shown here is derived from an EMBL/GenBank/DDBJ whole genome shotgun (WGS) entry which is preliminary data.</text>
</comment>
<dbReference type="Proteomes" id="UP001139293">
    <property type="component" value="Unassembled WGS sequence"/>
</dbReference>
<proteinExistence type="predicted"/>
<accession>A0A9X2CF57</accession>
<sequence>MQNVQTFTVISSASSQLADTAVKFSQLLLPVSLQGNEQGAKLCFSQQQYLLNPLPLSTLHQLQSAQRLILNIVQTQAATRIASLIGLGQTYQLPLPTALLHMQGSSLAQIKRLEQLAARKEGYSLGKARVKNNILAFDAGSSISLPTTIIDGRYTAAIVLKNGQLLLSLSQIEIEQTVQLAQEPHSLVEEACDQADETIPTSSPLNMAASYKNLFSQLAAVTLAHQSASSSAELTAQAGSNNQNHYKNLPSSDSSRTKALTATHQSLNNALFKAGGLPVTCQPPAPSHSDLAAELTKYLSSIRSDAITELAQPQKLKQTLIEMGKLAFAPSQWQQAASHAHSHSHITTISLITQLLIGLNSKSNISPELSKQLIALQDKLALPEPLQKLLQTAVKVDAFADILRSISLYQQASDFSEQTTNFYFVIPYSINHYQEQLEGQISKHGAEGSDNSSLWQLQLKFNLSAAALLINGQIQQTANQKPTLKLSFSSDDAATTNKIKLLSTSLRYKLIELGFESVALESKTAVIAASILPGQHYLVKTKV</sequence>
<organism evidence="2 3">
    <name type="scientific">Shewanella pneumatophori</name>
    <dbReference type="NCBI Taxonomy" id="314092"/>
    <lineage>
        <taxon>Bacteria</taxon>
        <taxon>Pseudomonadati</taxon>
        <taxon>Pseudomonadota</taxon>
        <taxon>Gammaproteobacteria</taxon>
        <taxon>Alteromonadales</taxon>
        <taxon>Shewanellaceae</taxon>
        <taxon>Shewanella</taxon>
    </lineage>
</organism>
<gene>
    <name evidence="2" type="ORF">L2740_13745</name>
</gene>
<protein>
    <submittedName>
        <fullName evidence="2">Uncharacterized protein</fullName>
    </submittedName>
</protein>
<evidence type="ECO:0000313" key="2">
    <source>
        <dbReference type="EMBL" id="MCL1139607.1"/>
    </source>
</evidence>
<name>A0A9X2CF57_9GAMM</name>
<dbReference type="RefSeq" id="WP_248950731.1">
    <property type="nucleotide sequence ID" value="NZ_JAKILB010000008.1"/>
</dbReference>
<evidence type="ECO:0000313" key="3">
    <source>
        <dbReference type="Proteomes" id="UP001139293"/>
    </source>
</evidence>
<dbReference type="AlphaFoldDB" id="A0A9X2CF57"/>
<evidence type="ECO:0000256" key="1">
    <source>
        <dbReference type="SAM" id="MobiDB-lite"/>
    </source>
</evidence>
<keyword evidence="3" id="KW-1185">Reference proteome</keyword>